<evidence type="ECO:0000256" key="6">
    <source>
        <dbReference type="ARBA" id="ARBA00022870"/>
    </source>
</evidence>
<keyword evidence="8 15" id="KW-1133">Transmembrane helix</keyword>
<name>A0A8F0ZXX3_9ALPC</name>
<dbReference type="InterPro" id="IPR002552">
    <property type="entry name" value="Spike_S2_CoV"/>
</dbReference>
<dbReference type="InterPro" id="IPR044873">
    <property type="entry name" value="Spike_S2_CoV_HR1"/>
</dbReference>
<dbReference type="Gene3D" id="1.20.5.300">
    <property type="match status" value="2"/>
</dbReference>
<dbReference type="Pfam" id="PF19214">
    <property type="entry name" value="CoV_S2_C"/>
    <property type="match status" value="1"/>
</dbReference>
<dbReference type="SUPFAM" id="SSF111474">
    <property type="entry name" value="Coronavirus S2 glycoprotein"/>
    <property type="match status" value="2"/>
</dbReference>
<reference evidence="18" key="1">
    <citation type="journal article" date="2021" name="Cell">
        <title>Identification of novel bat coronaviruses sheds light on the evolutionary origins of SARS-CoV-2 and related viruses.</title>
        <authorList>
            <person name="Zhou H."/>
            <person name="Ji J."/>
            <person name="Chen X."/>
            <person name="Bi Y."/>
            <person name="Li J."/>
            <person name="Wang Q."/>
            <person name="Hu T."/>
            <person name="Song H."/>
            <person name="Zhao R."/>
            <person name="Chen Y."/>
            <person name="Cui M."/>
            <person name="Zhang Y."/>
            <person name="Hughes A.C."/>
            <person name="Holmes E.C."/>
            <person name="Shi W."/>
        </authorList>
    </citation>
    <scope>NUCLEOTIDE SEQUENCE</scope>
    <source>
        <strain evidence="18">Bat/Yunnan/HpYN13/2019</strain>
    </source>
</reference>
<dbReference type="EMBL" id="MZ081390">
    <property type="protein sequence ID" value="QWN56342.1"/>
    <property type="molecule type" value="Genomic_RNA"/>
</dbReference>
<evidence type="ECO:0000256" key="7">
    <source>
        <dbReference type="ARBA" id="ARBA00022879"/>
    </source>
</evidence>
<evidence type="ECO:0000256" key="14">
    <source>
        <dbReference type="SAM" id="Coils"/>
    </source>
</evidence>
<evidence type="ECO:0000313" key="18">
    <source>
        <dbReference type="EMBL" id="QWN56342.1"/>
    </source>
</evidence>
<keyword evidence="13" id="KW-1160">Virus entry into host cell</keyword>
<dbReference type="GO" id="GO:0055036">
    <property type="term" value="C:virion membrane"/>
    <property type="evidence" value="ECO:0007669"/>
    <property type="project" value="UniProtKB-SubCell"/>
</dbReference>
<dbReference type="GO" id="GO:0046813">
    <property type="term" value="P:receptor-mediated virion attachment to host cell"/>
    <property type="evidence" value="ECO:0007669"/>
    <property type="project" value="InterPro"/>
</dbReference>
<evidence type="ECO:0000256" key="1">
    <source>
        <dbReference type="ARBA" id="ARBA00022581"/>
    </source>
</evidence>
<dbReference type="InterPro" id="IPR043614">
    <property type="entry name" value="Spike_S2_CoV_C"/>
</dbReference>
<evidence type="ECO:0000256" key="5">
    <source>
        <dbReference type="ARBA" id="ARBA00022844"/>
    </source>
</evidence>
<feature type="coiled-coil region" evidence="14">
    <location>
        <begin position="1239"/>
        <end position="1280"/>
    </location>
</feature>
<dbReference type="InterPro" id="IPR002551">
    <property type="entry name" value="Spike_S1_CoV"/>
</dbReference>
<dbReference type="CDD" id="cd22369">
    <property type="entry name" value="alphaCoV_Spike_SD1-2_S1-S2_S2"/>
    <property type="match status" value="1"/>
</dbReference>
<evidence type="ECO:0000256" key="15">
    <source>
        <dbReference type="SAM" id="Phobius"/>
    </source>
</evidence>
<evidence type="ECO:0000256" key="3">
    <source>
        <dbReference type="ARBA" id="ARBA00022729"/>
    </source>
</evidence>
<keyword evidence="3" id="KW-0732">Signal</keyword>
<dbReference type="Pfam" id="PF19209">
    <property type="entry name" value="CoV_S1_C"/>
    <property type="match status" value="1"/>
</dbReference>
<dbReference type="PROSITE" id="PS51923">
    <property type="entry name" value="COV_S2_HR1"/>
    <property type="match status" value="1"/>
</dbReference>
<feature type="domain" description="Coronavirus spike (S) glycoprotein S2 subunit heptad repeat 1 (HR1) region profile" evidence="16">
    <location>
        <begin position="947"/>
        <end position="1066"/>
    </location>
</feature>
<dbReference type="InterPro" id="IPR044874">
    <property type="entry name" value="Spike_S2_CoV_HR2"/>
</dbReference>
<dbReference type="GO" id="GO:0075509">
    <property type="term" value="P:endocytosis involved in viral entry into host cell"/>
    <property type="evidence" value="ECO:0007669"/>
    <property type="project" value="InterPro"/>
</dbReference>
<evidence type="ECO:0000256" key="2">
    <source>
        <dbReference type="ARBA" id="ARBA00022692"/>
    </source>
</evidence>
<protein>
    <submittedName>
        <fullName evidence="18">Spike glycoprotein</fullName>
    </submittedName>
</protein>
<keyword evidence="6" id="KW-1043">Host membrane</keyword>
<keyword evidence="10 14" id="KW-0175">Coiled coil</keyword>
<keyword evidence="1" id="KW-0945">Host-virus interaction</keyword>
<keyword evidence="4" id="KW-1161">Viral attachment to host cell</keyword>
<evidence type="ECO:0000256" key="12">
    <source>
        <dbReference type="ARBA" id="ARBA00023180"/>
    </source>
</evidence>
<sequence>MFTLAVYLAELLVIITNLPYTRSANGCDSSHNPAALPNLNLGLPANSNVFVSGYLPVNNGWRCQTGDTVYNNVNAVYWSYYSHGTPVELAVSNPDQLQNTDQWALYIYQGNNYGYMHFKICKWSGKYSLVNNPYPSRGVCMYNKQFRFVFPHARNIVIGASWTGDYVTLFTTTSARRFYLKNNWSRVNVKCQLAQSCAIQTVSNLTTLNITTNEHGLIQSYSVCTECNGFPKHVFPVLDDGKIPGDFSFDNWFVLTNSSTVLQGRVVTVQPLKLLCLWPVPSLNANDKPVYFNLSLNNDVRCNGYKTSGYAQVLRFSLNFTADQVLNGVHSIKLFSSNQNFTFTCTTNGTLERIPFGRVESVYKCFVRIDGLNSTEHMFVGVLPPVTKEFVISRYGAVYINGVHIMSLPPLESVIFNVTSNVGSDFWTVAFADEAEVLLELNSTNIVDILYCDTLVNRIKCQNLAFSLEDGFYATSNLVERDIPRSFITLPYHVTHSKIGLSVMVLYEDDARSNATLHPSDPVCVVTSQFSTYFNVTVDTQGFNARIVNVDCPFTFSTLNNYISFDSICFSLEPFAGGCSMRIESFFAGYVRTVDNLYILYKNGNKITGVTESSAGVYDTSFLHTDVCTDYTIYGTTGRGVITKLNTTIIAGLYYTSQSGQILGFKNATNGDIYAVRPCDLSSQAAVVDNQIVAVMSASENITFGFNNSLELPKFYLHSNAENSTNCTEPVLTYGKIGICEDGSITEVKPRVAEPEPYSPVVTANITIPSNFSISVQAEYVQMFLTPVSVDCNMYVCNGNRHCLRLLGEYVTACKNIEAALQLSARLESIEVNNFITVSEKAISLANISNFDSYNLSVLLPKQNGKSVIEDILFDKVVTNGLGTVDQDYKDCIKRSGVKDVADVACAQYYNGIMVLPGVVDDVKMGLYTASLTGAMVMGGFTAAAAIPFSIAVQSRLNYVALQTDVLQKNQQILADSFNNAMSNITMAFAQVNDAIKETSQAISTVAQALSKVQSVVNEQGEALSQLTKQLASNFQAISSSIEDIYNRLDMLAADAQVDRLITGRIGALNAFVSQTLTKYTEVRSSRQLALQKINECVKSQSSRFGFCGNGTHLFSIANAAPNGIMLFHTVLTPTEYVVVRAWAGLCIENKAFVLRDVKTTLFKTGETYYITTRDMYQPRLPQSSDFVQIKDCQVDYLNLTSDEVNNVIPDYIDVNKTLEDFGQLLANNTRPPTPDFGLDVYNNTILNLTAEIDVLQNKSDQLLASTERLQQLIDNLNKTYVDLEWLNRFEQYIKWPWWVWLLIFLAVILFSFLMLYCCCATGCCGCFSCLSNSCDCRGKNLQRYEVEKVHIQ</sequence>
<dbReference type="Gene3D" id="2.60.40.3130">
    <property type="match status" value="1"/>
</dbReference>
<dbReference type="GO" id="GO:0016020">
    <property type="term" value="C:membrane"/>
    <property type="evidence" value="ECO:0007669"/>
    <property type="project" value="InterPro"/>
</dbReference>
<gene>
    <name evidence="18" type="primary">S</name>
</gene>
<evidence type="ECO:0000256" key="13">
    <source>
        <dbReference type="ARBA" id="ARBA00023296"/>
    </source>
</evidence>
<keyword evidence="2 15" id="KW-0812">Transmembrane</keyword>
<evidence type="ECO:0000256" key="8">
    <source>
        <dbReference type="ARBA" id="ARBA00022989"/>
    </source>
</evidence>
<dbReference type="GO" id="GO:0019064">
    <property type="term" value="P:fusion of virus membrane with host plasma membrane"/>
    <property type="evidence" value="ECO:0007669"/>
    <property type="project" value="InterPro"/>
</dbReference>
<dbReference type="GO" id="GO:0019031">
    <property type="term" value="C:viral envelope"/>
    <property type="evidence" value="ECO:0007669"/>
    <property type="project" value="UniProtKB-KW"/>
</dbReference>
<evidence type="ECO:0000256" key="9">
    <source>
        <dbReference type="ARBA" id="ARBA00023026"/>
    </source>
</evidence>
<dbReference type="GO" id="GO:0044173">
    <property type="term" value="C:host cell endoplasmic reticulum-Golgi intermediate compartment membrane"/>
    <property type="evidence" value="ECO:0007669"/>
    <property type="project" value="UniProtKB-SubCell"/>
</dbReference>
<keyword evidence="7" id="KW-0261">Viral envelope protein</keyword>
<evidence type="ECO:0000256" key="11">
    <source>
        <dbReference type="ARBA" id="ARBA00023136"/>
    </source>
</evidence>
<feature type="transmembrane region" description="Helical" evidence="15">
    <location>
        <begin position="1298"/>
        <end position="1317"/>
    </location>
</feature>
<evidence type="ECO:0000259" key="17">
    <source>
        <dbReference type="PROSITE" id="PS51924"/>
    </source>
</evidence>
<dbReference type="GO" id="GO:0039654">
    <property type="term" value="P:fusion of virus membrane with host endosome membrane"/>
    <property type="evidence" value="ECO:0007669"/>
    <property type="project" value="InterPro"/>
</dbReference>
<proteinExistence type="predicted"/>
<keyword evidence="9" id="KW-0843">Virulence</keyword>
<dbReference type="InterPro" id="IPR043607">
    <property type="entry name" value="CoV_S1_C"/>
</dbReference>
<keyword evidence="5" id="KW-0946">Virion</keyword>
<keyword evidence="11 15" id="KW-0472">Membrane</keyword>
<keyword evidence="12" id="KW-0325">Glycoprotein</keyword>
<evidence type="ECO:0000259" key="16">
    <source>
        <dbReference type="PROSITE" id="PS51923"/>
    </source>
</evidence>
<evidence type="ECO:0000256" key="4">
    <source>
        <dbReference type="ARBA" id="ARBA00022804"/>
    </source>
</evidence>
<accession>A0A8F0ZXX3</accession>
<dbReference type="PROSITE" id="PS51924">
    <property type="entry name" value="COV_S2_HR2"/>
    <property type="match status" value="1"/>
</dbReference>
<dbReference type="Pfam" id="PF01600">
    <property type="entry name" value="CoV_S1"/>
    <property type="match status" value="1"/>
</dbReference>
<organism evidence="18">
    <name type="scientific">Alphacoronavirus sp</name>
    <dbReference type="NCBI Taxonomy" id="1906673"/>
    <lineage>
        <taxon>Viruses</taxon>
        <taxon>Riboviria</taxon>
        <taxon>Orthornavirae</taxon>
        <taxon>Pisuviricota</taxon>
        <taxon>Pisoniviricetes</taxon>
        <taxon>Nidovirales</taxon>
        <taxon>Cornidovirineae</taxon>
        <taxon>Coronaviridae</taxon>
        <taxon>Orthocoronavirinae</taxon>
        <taxon>Alphacoronavirus</taxon>
    </lineage>
</organism>
<feature type="domain" description="Coronavirus spike (S) glycoprotein S2 subunit heptad repeat 2 (HR2) region profile" evidence="17">
    <location>
        <begin position="1210"/>
        <end position="1309"/>
    </location>
</feature>
<dbReference type="InterPro" id="IPR043473">
    <property type="entry name" value="S2_sf_CoV"/>
</dbReference>
<dbReference type="Pfam" id="PF01601">
    <property type="entry name" value="CoV_S2"/>
    <property type="match status" value="1"/>
</dbReference>
<evidence type="ECO:0000256" key="10">
    <source>
        <dbReference type="ARBA" id="ARBA00023054"/>
    </source>
</evidence>